<organism evidence="3 4">
    <name type="scientific">Candidatus Carbonibacillus altaicus</name>
    <dbReference type="NCBI Taxonomy" id="2163959"/>
    <lineage>
        <taxon>Bacteria</taxon>
        <taxon>Bacillati</taxon>
        <taxon>Bacillota</taxon>
        <taxon>Bacilli</taxon>
        <taxon>Bacillales</taxon>
        <taxon>Candidatus Carbonibacillus</taxon>
    </lineage>
</organism>
<protein>
    <submittedName>
        <fullName evidence="3">Uncharacterized protein</fullName>
    </submittedName>
</protein>
<gene>
    <name evidence="3" type="ORF">BSOLF_1146</name>
</gene>
<evidence type="ECO:0000313" key="4">
    <source>
        <dbReference type="Proteomes" id="UP000244338"/>
    </source>
</evidence>
<dbReference type="AlphaFoldDB" id="A0A2R6Y4M4"/>
<feature type="transmembrane region" description="Helical" evidence="2">
    <location>
        <begin position="20"/>
        <end position="37"/>
    </location>
</feature>
<keyword evidence="2" id="KW-0472">Membrane</keyword>
<reference evidence="4" key="1">
    <citation type="journal article" date="2018" name="Sci. Rep.">
        <title>Lignite coal burning seam in the remote Altai Mountains harbors a hydrogen-driven thermophilic microbial community.</title>
        <authorList>
            <person name="Kadnikov V.V."/>
            <person name="Mardanov A.V."/>
            <person name="Ivasenko D.A."/>
            <person name="Antsiferov D.V."/>
            <person name="Beletsky A.V."/>
            <person name="Karnachuk O.V."/>
            <person name="Ravin N.V."/>
        </authorList>
    </citation>
    <scope>NUCLEOTIDE SEQUENCE [LARGE SCALE GENOMIC DNA]</scope>
</reference>
<evidence type="ECO:0000313" key="3">
    <source>
        <dbReference type="EMBL" id="PTQ57602.1"/>
    </source>
</evidence>
<keyword evidence="2" id="KW-1133">Transmembrane helix</keyword>
<sequence length="1044" mass="114918">MEEGQPMQQGMGRYRSVWPIRIISLVVVLMMLLLPVLDGEGKMRPASAKDAGPLSDPLTLDRGVTAELLAVYHLPQGLGQEVTTFLLQVKNESNQTFDFFPYWIRLDISGKRIPIQMVQPDDTLVLPDSEKTFIFYATMSERSLKKAFQENAVQVKLIRWDTSANNFERLIHTFTIHEAAYTAQGKKQPLTLPGSGGELQAELTHVTSIRTEETRTETYRLKLENTGKAPHPPLPYALALLTEEGVLYPFEAKDGLPDVLLPFLPVKLEWTVTVPKAVQVEKASVYVLLKHGGGEDGRGAGGGTARALDLPLAMFQDIPHGGADLPSSDEPRSLADDYTWQSPPSYKGRLAMIGTPMRLPFGKEDRLTIAFNMINEGEKSFALPNLEGTLTLEDEVSGRAVAYPVQVTLDERDLLYPGQHAYGLINVRLPYDVRFTKATLTLKDIASKTGGAAPSSQVGAKGESTETETSPVMRIGTLRYKLFPETLAWLKLGTGKQYIRLFDTTYVLELKERWVEPLFQADRLTSVFTLTNETNRPFSTAPLHAFYLYPDGRLYPAEVTMPAELAAGDTREGRITAIVPDGEGEGIQVLLAFEPFAAQGDGQMKSGSSGGGAGASSVLAVGGLTVPSAWLGGSVKVSAGAPYIWEGRRGAAARFELLDTYRLADGPDDLYLIEWAVTNTGQFPFDPPVWEARFVDRDGALRQVAVDVEASAATFTSRSESAGHTFEGALDPGFSVRYLAEVRLPKGRSVKDGRLLIRPTLNRDQDERAALMQVPFPTFVFTEGETRFDQAVTQGSWTTFTLGNEAVQAKVEEVRPYCGEDRDIVSTVVRLKHQGLRPLTLPQWIAYYEDQNGRIYPAQASATSELLPDGEALLEFWAPLPDVTIQKTLNLILAAPIGDMKKPLTRLEVAVPQDDCEARDISIGTGTQTRTQLYVEIPPASVMASVYSVGDDVYNRIDYTITYEKGVVSDLDRHTLEVEWCLQSGNGDPTDLGCDIKTISFNRQNRSGTLTFNIPDADGVNGSVLRLYDVFEGAKRPLNPSFIR</sequence>
<dbReference type="Proteomes" id="UP000244338">
    <property type="component" value="Unassembled WGS sequence"/>
</dbReference>
<proteinExistence type="predicted"/>
<evidence type="ECO:0000256" key="2">
    <source>
        <dbReference type="SAM" id="Phobius"/>
    </source>
</evidence>
<name>A0A2R6Y4M4_9BACL</name>
<feature type="region of interest" description="Disordered" evidence="1">
    <location>
        <begin position="449"/>
        <end position="468"/>
    </location>
</feature>
<dbReference type="EMBL" id="PEBX01000004">
    <property type="protein sequence ID" value="PTQ57602.1"/>
    <property type="molecule type" value="Genomic_DNA"/>
</dbReference>
<accession>A0A2R6Y4M4</accession>
<comment type="caution">
    <text evidence="3">The sequence shown here is derived from an EMBL/GenBank/DDBJ whole genome shotgun (WGS) entry which is preliminary data.</text>
</comment>
<keyword evidence="2" id="KW-0812">Transmembrane</keyword>
<evidence type="ECO:0000256" key="1">
    <source>
        <dbReference type="SAM" id="MobiDB-lite"/>
    </source>
</evidence>